<organism evidence="2 3">
    <name type="scientific">Lacrimispora sphenoides JCM 1415</name>
    <dbReference type="NCBI Taxonomy" id="1297793"/>
    <lineage>
        <taxon>Bacteria</taxon>
        <taxon>Bacillati</taxon>
        <taxon>Bacillota</taxon>
        <taxon>Clostridia</taxon>
        <taxon>Lachnospirales</taxon>
        <taxon>Lachnospiraceae</taxon>
        <taxon>Lacrimispora</taxon>
    </lineage>
</organism>
<name>A0ABY1C253_9FIRM</name>
<sequence>MGKYEYDRKQERLLTLYTKLIEGEVICKKTEAEYFHVSPRSLQRDIDDLRIFLANRSVKTGSMQQLIYDKKLKGYRLVDIRNLKMTNGELLALCKILLESRSLTKEEFFPLIEKLLENCSSPENKRDISTLIANEKHHYIEPHHHTKIIDAIWNLGEAVRNQKCVKIEYKKLKSKDTVNRMVKPVGIMFSEYYFYLIAFIGDNKKESESQVDLFPAIYRIDRIQNFTVLEKHFFLPYKGRFEEGEFRKRVQFMYGGSLQRITFQYSGLSIEAVLDRLPTAQILEEKDGVYTVTAEVFGNGIEIWLRSQGDVVKIKN</sequence>
<proteinExistence type="predicted"/>
<evidence type="ECO:0000313" key="3">
    <source>
        <dbReference type="Proteomes" id="UP000198970"/>
    </source>
</evidence>
<protein>
    <submittedName>
        <fullName evidence="2">WYL domain-containing protein</fullName>
    </submittedName>
</protein>
<gene>
    <name evidence="2" type="ORF">SAMN02745906_0343</name>
</gene>
<evidence type="ECO:0000313" key="2">
    <source>
        <dbReference type="EMBL" id="SET55698.1"/>
    </source>
</evidence>
<dbReference type="Proteomes" id="UP000198970">
    <property type="component" value="Chromosome I"/>
</dbReference>
<dbReference type="PANTHER" id="PTHR34580">
    <property type="match status" value="1"/>
</dbReference>
<dbReference type="RefSeq" id="WP_100041373.1">
    <property type="nucleotide sequence ID" value="NZ_LT630003.1"/>
</dbReference>
<dbReference type="EMBL" id="LT630003">
    <property type="protein sequence ID" value="SET55698.1"/>
    <property type="molecule type" value="Genomic_DNA"/>
</dbReference>
<keyword evidence="3" id="KW-1185">Reference proteome</keyword>
<feature type="domain" description="WYL" evidence="1">
    <location>
        <begin position="155"/>
        <end position="228"/>
    </location>
</feature>
<dbReference type="InterPro" id="IPR026881">
    <property type="entry name" value="WYL_dom"/>
</dbReference>
<dbReference type="PROSITE" id="PS52050">
    <property type="entry name" value="WYL"/>
    <property type="match status" value="1"/>
</dbReference>
<dbReference type="PANTHER" id="PTHR34580:SF1">
    <property type="entry name" value="PROTEIN PAFC"/>
    <property type="match status" value="1"/>
</dbReference>
<evidence type="ECO:0000259" key="1">
    <source>
        <dbReference type="Pfam" id="PF13280"/>
    </source>
</evidence>
<dbReference type="Pfam" id="PF13280">
    <property type="entry name" value="WYL"/>
    <property type="match status" value="1"/>
</dbReference>
<accession>A0ABY1C253</accession>
<dbReference type="InterPro" id="IPR051534">
    <property type="entry name" value="CBASS_pafABC_assoc_protein"/>
</dbReference>
<reference evidence="2 3" key="1">
    <citation type="submission" date="2016-10" db="EMBL/GenBank/DDBJ databases">
        <authorList>
            <person name="Varghese N."/>
            <person name="Submissions S."/>
        </authorList>
    </citation>
    <scope>NUCLEOTIDE SEQUENCE [LARGE SCALE GENOMIC DNA]</scope>
    <source>
        <strain evidence="2 3">ATCC 19403</strain>
    </source>
</reference>